<evidence type="ECO:0000313" key="2">
    <source>
        <dbReference type="Proteomes" id="UP000198634"/>
    </source>
</evidence>
<evidence type="ECO:0000313" key="1">
    <source>
        <dbReference type="EMBL" id="SEQ95270.1"/>
    </source>
</evidence>
<dbReference type="Proteomes" id="UP000198634">
    <property type="component" value="Unassembled WGS sequence"/>
</dbReference>
<dbReference type="RefSeq" id="WP_090271117.1">
    <property type="nucleotide sequence ID" value="NZ_FOEP01000017.1"/>
</dbReference>
<organism evidence="1 2">
    <name type="scientific">Thalassovita taeanensis</name>
    <dbReference type="NCBI Taxonomy" id="657014"/>
    <lineage>
        <taxon>Bacteria</taxon>
        <taxon>Pseudomonadati</taxon>
        <taxon>Pseudomonadota</taxon>
        <taxon>Alphaproteobacteria</taxon>
        <taxon>Rhodobacterales</taxon>
        <taxon>Roseobacteraceae</taxon>
        <taxon>Thalassovita</taxon>
    </lineage>
</organism>
<protein>
    <submittedName>
        <fullName evidence="1">Uncharacterized protein</fullName>
    </submittedName>
</protein>
<dbReference type="AlphaFoldDB" id="A0A1H9K7Y3"/>
<dbReference type="OrthoDB" id="6884985at2"/>
<keyword evidence="2" id="KW-1185">Reference proteome</keyword>
<dbReference type="STRING" id="657014.SAMN04488092_11772"/>
<gene>
    <name evidence="1" type="ORF">SAMN04488092_11772</name>
</gene>
<sequence length="325" mass="37113">MLELIRLLETSGQTVRSDFWRWFEKIPVAANWTVASDYSVGNKNKKSDAFSFVIMPKHDTDENIASWISAFAPKDLKKTRTPSNEFLDYFCSPVTFSYNFLVEKDSNYLKAAITIDAMSSIAKDLRDVVVDWRSAEPRNVQYYSDLDRKLQLLEGELSSKNPSTALLRRIFLVASFGALVFHLIHEGKSPLSIRWISDRDAMFDRHDGLAFDLAWLLFQIMRRRSGGVIDVLRPQLIFASPLMDGITKHDEFVRLPDYLAGTLADLRLPNVMFSHPKFPNIFNKLFVDALNNAIVEIVAPTGRITSRRLAFGNPPKGANTMRYHE</sequence>
<reference evidence="1 2" key="1">
    <citation type="submission" date="2016-10" db="EMBL/GenBank/DDBJ databases">
        <authorList>
            <person name="de Groot N.N."/>
        </authorList>
    </citation>
    <scope>NUCLEOTIDE SEQUENCE [LARGE SCALE GENOMIC DNA]</scope>
    <source>
        <strain evidence="1 2">DSM 22007</strain>
    </source>
</reference>
<accession>A0A1H9K7Y3</accession>
<dbReference type="EMBL" id="FOEP01000017">
    <property type="protein sequence ID" value="SEQ95270.1"/>
    <property type="molecule type" value="Genomic_DNA"/>
</dbReference>
<name>A0A1H9K7Y3_9RHOB</name>
<proteinExistence type="predicted"/>